<feature type="compositionally biased region" description="Polar residues" evidence="1">
    <location>
        <begin position="8"/>
        <end position="22"/>
    </location>
</feature>
<evidence type="ECO:0000256" key="1">
    <source>
        <dbReference type="SAM" id="MobiDB-lite"/>
    </source>
</evidence>
<protein>
    <submittedName>
        <fullName evidence="2">Uncharacterized protein</fullName>
    </submittedName>
</protein>
<feature type="compositionally biased region" description="Polar residues" evidence="1">
    <location>
        <begin position="41"/>
        <end position="63"/>
    </location>
</feature>
<proteinExistence type="predicted"/>
<organism evidence="2 3">
    <name type="scientific">Letharia columbiana</name>
    <dbReference type="NCBI Taxonomy" id="112416"/>
    <lineage>
        <taxon>Eukaryota</taxon>
        <taxon>Fungi</taxon>
        <taxon>Dikarya</taxon>
        <taxon>Ascomycota</taxon>
        <taxon>Pezizomycotina</taxon>
        <taxon>Lecanoromycetes</taxon>
        <taxon>OSLEUM clade</taxon>
        <taxon>Lecanoromycetidae</taxon>
        <taxon>Lecanorales</taxon>
        <taxon>Lecanorineae</taxon>
        <taxon>Parmeliaceae</taxon>
        <taxon>Letharia</taxon>
    </lineage>
</organism>
<evidence type="ECO:0000313" key="2">
    <source>
        <dbReference type="EMBL" id="KAF6235711.1"/>
    </source>
</evidence>
<name>A0A8H6FVT5_9LECA</name>
<keyword evidence="3" id="KW-1185">Reference proteome</keyword>
<dbReference type="Proteomes" id="UP000578531">
    <property type="component" value="Unassembled WGS sequence"/>
</dbReference>
<dbReference type="RefSeq" id="XP_037165078.1">
    <property type="nucleotide sequence ID" value="XM_037307818.1"/>
</dbReference>
<evidence type="ECO:0000313" key="3">
    <source>
        <dbReference type="Proteomes" id="UP000578531"/>
    </source>
</evidence>
<reference evidence="2 3" key="1">
    <citation type="journal article" date="2020" name="Genomics">
        <title>Complete, high-quality genomes from long-read metagenomic sequencing of two wolf lichen thalli reveals enigmatic genome architecture.</title>
        <authorList>
            <person name="McKenzie S.K."/>
            <person name="Walston R.F."/>
            <person name="Allen J.L."/>
        </authorList>
    </citation>
    <scope>NUCLEOTIDE SEQUENCE [LARGE SCALE GENOMIC DNA]</scope>
    <source>
        <strain evidence="2">WasteWater2</strain>
    </source>
</reference>
<feature type="region of interest" description="Disordered" evidence="1">
    <location>
        <begin position="1"/>
        <end position="119"/>
    </location>
</feature>
<dbReference type="AlphaFoldDB" id="A0A8H6FVT5"/>
<comment type="caution">
    <text evidence="2">The sequence shown here is derived from an EMBL/GenBank/DDBJ whole genome shotgun (WGS) entry which is preliminary data.</text>
</comment>
<sequence>MSHPTPSPTRLTTDTPLSPTQLTPDTPSSPTFPPIPARNPSRGNSNSESQRPSQNEVTLQQALEQGPVTVPKNLRRLSEFDANLSRRERRKSKAWSGESQGVSDGYGEGEGEGARRRSGPLDAEELKVFVVEKLRRISRLWSNQS</sequence>
<accession>A0A8H6FVT5</accession>
<gene>
    <name evidence="2" type="ORF">HO173_005906</name>
</gene>
<dbReference type="EMBL" id="JACCJC010000022">
    <property type="protein sequence ID" value="KAF6235711.1"/>
    <property type="molecule type" value="Genomic_DNA"/>
</dbReference>
<dbReference type="GeneID" id="59287567"/>
<dbReference type="OrthoDB" id="10487651at2759"/>